<evidence type="ECO:0000256" key="1">
    <source>
        <dbReference type="SAM" id="MobiDB-lite"/>
    </source>
</evidence>
<dbReference type="EMBL" id="SDOX01000008">
    <property type="protein sequence ID" value="TFJ86425.1"/>
    <property type="molecule type" value="Genomic_DNA"/>
</dbReference>
<gene>
    <name evidence="2" type="ORF">NSK_002082</name>
</gene>
<keyword evidence="3" id="KW-1185">Reference proteome</keyword>
<accession>A0A4D9DAE5</accession>
<dbReference type="Proteomes" id="UP000355283">
    <property type="component" value="Unassembled WGS sequence"/>
</dbReference>
<reference evidence="2 3" key="1">
    <citation type="submission" date="2019-01" db="EMBL/GenBank/DDBJ databases">
        <title>Nuclear Genome Assembly of the Microalgal Biofuel strain Nannochloropsis salina CCMP1776.</title>
        <authorList>
            <person name="Hovde B."/>
        </authorList>
    </citation>
    <scope>NUCLEOTIDE SEQUENCE [LARGE SCALE GENOMIC DNA]</scope>
    <source>
        <strain evidence="2 3">CCMP1776</strain>
    </source>
</reference>
<feature type="region of interest" description="Disordered" evidence="1">
    <location>
        <begin position="168"/>
        <end position="189"/>
    </location>
</feature>
<sequence length="189" mass="19975">MAEAFLRAALERGREDAREGGREGLQQRHPVPRLQPGEVVMLLNALASLGYRPARPELILFARVLSRTSPSPPPSPPPSTFLASFSSHELTTLARAWMMLGGEGEREGGIGEGLVEEVLKVVVTEAGGRSGGVRRGGRRPLWVHTLGRAGVAPPEAFMLRAVGRVQASLGGGGRGRGTGERAEGSAGER</sequence>
<dbReference type="AlphaFoldDB" id="A0A4D9DAE5"/>
<proteinExistence type="predicted"/>
<organism evidence="2 3">
    <name type="scientific">Nannochloropsis salina CCMP1776</name>
    <dbReference type="NCBI Taxonomy" id="1027361"/>
    <lineage>
        <taxon>Eukaryota</taxon>
        <taxon>Sar</taxon>
        <taxon>Stramenopiles</taxon>
        <taxon>Ochrophyta</taxon>
        <taxon>Eustigmatophyceae</taxon>
        <taxon>Eustigmatales</taxon>
        <taxon>Monodopsidaceae</taxon>
        <taxon>Microchloropsis</taxon>
        <taxon>Microchloropsis salina</taxon>
    </lineage>
</organism>
<evidence type="ECO:0000313" key="3">
    <source>
        <dbReference type="Proteomes" id="UP000355283"/>
    </source>
</evidence>
<comment type="caution">
    <text evidence="2">The sequence shown here is derived from an EMBL/GenBank/DDBJ whole genome shotgun (WGS) entry which is preliminary data.</text>
</comment>
<name>A0A4D9DAE5_9STRA</name>
<protein>
    <submittedName>
        <fullName evidence="2">Uncharacterized protein</fullName>
    </submittedName>
</protein>
<evidence type="ECO:0000313" key="2">
    <source>
        <dbReference type="EMBL" id="TFJ86425.1"/>
    </source>
</evidence>
<feature type="compositionally biased region" description="Basic and acidic residues" evidence="1">
    <location>
        <begin position="177"/>
        <end position="189"/>
    </location>
</feature>